<protein>
    <submittedName>
        <fullName evidence="1">Uncharacterized protein</fullName>
    </submittedName>
</protein>
<reference evidence="1 2" key="1">
    <citation type="submission" date="2020-08" db="EMBL/GenBank/DDBJ databases">
        <title>Sequencing the genomes of 1000 actinobacteria strains.</title>
        <authorList>
            <person name="Klenk H.-P."/>
        </authorList>
    </citation>
    <scope>NUCLEOTIDE SEQUENCE [LARGE SCALE GENOMIC DNA]</scope>
    <source>
        <strain evidence="1 2">DSM 44786</strain>
    </source>
</reference>
<keyword evidence="2" id="KW-1185">Reference proteome</keyword>
<dbReference type="Proteomes" id="UP000573327">
    <property type="component" value="Unassembled WGS sequence"/>
</dbReference>
<comment type="caution">
    <text evidence="1">The sequence shown here is derived from an EMBL/GenBank/DDBJ whole genome shotgun (WGS) entry which is preliminary data.</text>
</comment>
<dbReference type="RefSeq" id="WP_184917878.1">
    <property type="nucleotide sequence ID" value="NZ_JACHJR010000001.1"/>
</dbReference>
<name>A0A7W7SDP4_9ACTN</name>
<accession>A0A7W7SDP4</accession>
<sequence>MEHDPLKPDPLARFWDGDVTLQAAAPAPAPVEGFPTDGLGPSGIRIGGRELSVLLAETYRRLSNPDGS</sequence>
<gene>
    <name evidence="1" type="ORF">F4556_003912</name>
</gene>
<dbReference type="EMBL" id="JACHJR010000001">
    <property type="protein sequence ID" value="MBB4948377.1"/>
    <property type="molecule type" value="Genomic_DNA"/>
</dbReference>
<organism evidence="1 2">
    <name type="scientific">Kitasatospora gansuensis</name>
    <dbReference type="NCBI Taxonomy" id="258050"/>
    <lineage>
        <taxon>Bacteria</taxon>
        <taxon>Bacillati</taxon>
        <taxon>Actinomycetota</taxon>
        <taxon>Actinomycetes</taxon>
        <taxon>Kitasatosporales</taxon>
        <taxon>Streptomycetaceae</taxon>
        <taxon>Kitasatospora</taxon>
    </lineage>
</organism>
<dbReference type="AlphaFoldDB" id="A0A7W7SDP4"/>
<proteinExistence type="predicted"/>
<evidence type="ECO:0000313" key="2">
    <source>
        <dbReference type="Proteomes" id="UP000573327"/>
    </source>
</evidence>
<evidence type="ECO:0000313" key="1">
    <source>
        <dbReference type="EMBL" id="MBB4948377.1"/>
    </source>
</evidence>